<dbReference type="AlphaFoldDB" id="A0A8H6HWP7"/>
<gene>
    <name evidence="2" type="ORF">DFP72DRAFT_901403</name>
</gene>
<sequence length="151" mass="16750">MANRTRQSARSWLKCTSRTPSLVMHRLAESRRMDTTAKLDRIQVSCPRDTNTPPAPMILHPHHSVVARQINTRRLTVSDAALDAKLRVVTTPRPVGASVHRHNPTLAAPAARTESANLGAIPKARLPAPYTPHIAANHPRALRTSQLRYTR</sequence>
<comment type="caution">
    <text evidence="2">The sequence shown here is derived from an EMBL/GenBank/DDBJ whole genome shotgun (WGS) entry which is preliminary data.</text>
</comment>
<name>A0A8H6HWP7_9AGAR</name>
<evidence type="ECO:0000313" key="3">
    <source>
        <dbReference type="Proteomes" id="UP000521943"/>
    </source>
</evidence>
<protein>
    <submittedName>
        <fullName evidence="2">Uncharacterized protein</fullName>
    </submittedName>
</protein>
<evidence type="ECO:0000256" key="1">
    <source>
        <dbReference type="SAM" id="MobiDB-lite"/>
    </source>
</evidence>
<feature type="non-terminal residue" evidence="2">
    <location>
        <position position="151"/>
    </location>
</feature>
<dbReference type="Proteomes" id="UP000521943">
    <property type="component" value="Unassembled WGS sequence"/>
</dbReference>
<accession>A0A8H6HWP7</accession>
<dbReference type="EMBL" id="JACGCI010000038">
    <property type="protein sequence ID" value="KAF6753742.1"/>
    <property type="molecule type" value="Genomic_DNA"/>
</dbReference>
<evidence type="ECO:0000313" key="2">
    <source>
        <dbReference type="EMBL" id="KAF6753742.1"/>
    </source>
</evidence>
<reference evidence="2 3" key="1">
    <citation type="submission" date="2020-07" db="EMBL/GenBank/DDBJ databases">
        <title>Comparative genomics of pyrophilous fungi reveals a link between fire events and developmental genes.</title>
        <authorList>
            <consortium name="DOE Joint Genome Institute"/>
            <person name="Steindorff A.S."/>
            <person name="Carver A."/>
            <person name="Calhoun S."/>
            <person name="Stillman K."/>
            <person name="Liu H."/>
            <person name="Lipzen A."/>
            <person name="Pangilinan J."/>
            <person name="Labutti K."/>
            <person name="Bruns T.D."/>
            <person name="Grigoriev I.V."/>
        </authorList>
    </citation>
    <scope>NUCLEOTIDE SEQUENCE [LARGE SCALE GENOMIC DNA]</scope>
    <source>
        <strain evidence="2 3">CBS 144469</strain>
    </source>
</reference>
<organism evidence="2 3">
    <name type="scientific">Ephemerocybe angulata</name>
    <dbReference type="NCBI Taxonomy" id="980116"/>
    <lineage>
        <taxon>Eukaryota</taxon>
        <taxon>Fungi</taxon>
        <taxon>Dikarya</taxon>
        <taxon>Basidiomycota</taxon>
        <taxon>Agaricomycotina</taxon>
        <taxon>Agaricomycetes</taxon>
        <taxon>Agaricomycetidae</taxon>
        <taxon>Agaricales</taxon>
        <taxon>Agaricineae</taxon>
        <taxon>Psathyrellaceae</taxon>
        <taxon>Ephemerocybe</taxon>
    </lineage>
</organism>
<proteinExistence type="predicted"/>
<feature type="region of interest" description="Disordered" evidence="1">
    <location>
        <begin position="129"/>
        <end position="151"/>
    </location>
</feature>
<keyword evidence="3" id="KW-1185">Reference proteome</keyword>